<feature type="region of interest" description="Disordered" evidence="1">
    <location>
        <begin position="57"/>
        <end position="80"/>
    </location>
</feature>
<accession>A0A0N8K0K1</accession>
<dbReference type="Proteomes" id="UP000034805">
    <property type="component" value="Unassembled WGS sequence"/>
</dbReference>
<dbReference type="EMBL" id="JARO02002574">
    <property type="protein sequence ID" value="KPP72361.1"/>
    <property type="molecule type" value="Genomic_DNA"/>
</dbReference>
<feature type="compositionally biased region" description="Basic and acidic residues" evidence="1">
    <location>
        <begin position="69"/>
        <end position="80"/>
    </location>
</feature>
<dbReference type="OrthoDB" id="10057631at2759"/>
<dbReference type="GO" id="GO:0005829">
    <property type="term" value="C:cytosol"/>
    <property type="evidence" value="ECO:0007669"/>
    <property type="project" value="TreeGrafter"/>
</dbReference>
<dbReference type="GO" id="GO:0120160">
    <property type="term" value="F:intraciliary transport particle A binding"/>
    <property type="evidence" value="ECO:0007669"/>
    <property type="project" value="TreeGrafter"/>
</dbReference>
<reference evidence="3 5" key="2">
    <citation type="submission" date="2019-04" db="EMBL/GenBank/DDBJ databases">
        <authorList>
            <consortium name="Wellcome Sanger Institute Data Sharing"/>
        </authorList>
    </citation>
    <scope>NUCLEOTIDE SEQUENCE [LARGE SCALE GENOMIC DNA]</scope>
</reference>
<gene>
    <name evidence="2" type="ORF">Z043_108652</name>
</gene>
<dbReference type="GO" id="GO:0007283">
    <property type="term" value="P:spermatogenesis"/>
    <property type="evidence" value="ECO:0007669"/>
    <property type="project" value="TreeGrafter"/>
</dbReference>
<dbReference type="InterPro" id="IPR040028">
    <property type="entry name" value="IFTAP"/>
</dbReference>
<dbReference type="STRING" id="113540.ENSSFOP00015005075"/>
<dbReference type="GO" id="GO:0007340">
    <property type="term" value="P:acrosome reaction"/>
    <property type="evidence" value="ECO:0007669"/>
    <property type="project" value="TreeGrafter"/>
</dbReference>
<evidence type="ECO:0000313" key="4">
    <source>
        <dbReference type="Proteomes" id="UP000034805"/>
    </source>
</evidence>
<protein>
    <submittedName>
        <fullName evidence="3">Intraflagellar transport associated protein</fullName>
    </submittedName>
</protein>
<feature type="region of interest" description="Disordered" evidence="1">
    <location>
        <begin position="98"/>
        <end position="119"/>
    </location>
</feature>
<reference evidence="2 4" key="1">
    <citation type="submission" date="2015-08" db="EMBL/GenBank/DDBJ databases">
        <title>The genome of the Asian arowana (Scleropages formosus).</title>
        <authorList>
            <person name="Tan M.H."/>
            <person name="Gan H.M."/>
            <person name="Croft L.J."/>
            <person name="Austin C.M."/>
        </authorList>
    </citation>
    <scope>NUCLEOTIDE SEQUENCE [LARGE SCALE GENOMIC DNA]</scope>
    <source>
        <strain evidence="2">Aro1</strain>
    </source>
</reference>
<evidence type="ECO:0000313" key="3">
    <source>
        <dbReference type="Ensembl" id="ENSSFOP00015005075.1"/>
    </source>
</evidence>
<dbReference type="GO" id="GO:0097731">
    <property type="term" value="C:9+0 non-motile cilium"/>
    <property type="evidence" value="ECO:0007669"/>
    <property type="project" value="TreeGrafter"/>
</dbReference>
<dbReference type="GeneTree" id="ENSGT00940000175068"/>
<keyword evidence="5" id="KW-1185">Reference proteome</keyword>
<dbReference type="PANTHER" id="PTHR35543">
    <property type="entry name" value="PROTEIN C11ORF74"/>
    <property type="match status" value="1"/>
</dbReference>
<organism evidence="2 4">
    <name type="scientific">Scleropages formosus</name>
    <name type="common">Asian bonytongue</name>
    <name type="synonym">Osteoglossum formosum</name>
    <dbReference type="NCBI Taxonomy" id="113540"/>
    <lineage>
        <taxon>Eukaryota</taxon>
        <taxon>Metazoa</taxon>
        <taxon>Chordata</taxon>
        <taxon>Craniata</taxon>
        <taxon>Vertebrata</taxon>
        <taxon>Euteleostomi</taxon>
        <taxon>Actinopterygii</taxon>
        <taxon>Neopterygii</taxon>
        <taxon>Teleostei</taxon>
        <taxon>Osteoglossocephala</taxon>
        <taxon>Osteoglossomorpha</taxon>
        <taxon>Osteoglossiformes</taxon>
        <taxon>Osteoglossidae</taxon>
        <taxon>Scleropages</taxon>
    </lineage>
</organism>
<dbReference type="PANTHER" id="PTHR35543:SF1">
    <property type="entry name" value="INTRAFLAGELLAR TRANSPORT-ASSOCIATED PROTEIN"/>
    <property type="match status" value="1"/>
</dbReference>
<reference evidence="3" key="3">
    <citation type="submission" date="2025-05" db="UniProtKB">
        <authorList>
            <consortium name="Ensembl"/>
        </authorList>
    </citation>
    <scope>IDENTIFICATION</scope>
</reference>
<dbReference type="Proteomes" id="UP000694397">
    <property type="component" value="Chromosome 5"/>
</dbReference>
<sequence>MPGEQEHPQGAPQEQVVRDTLDLFCNSAEQTYEDLLMSFTRLPTGVARGRLTVGSRLRPSCKRGGARAEPGRDGEAQQTEHQEELDMYFAPENFAHKAEDATSTSGPGALPGEVEEAPPTLSPSFHHYTQLEFHTMVPAQRPPCRGSTSESQAETEEVLPFSLDENFDYDHVILSHKHPLEGRCPWPDSF</sequence>
<dbReference type="AlphaFoldDB" id="A0A0N8K0K1"/>
<proteinExistence type="predicted"/>
<dbReference type="Pfam" id="PF17722">
    <property type="entry name" value="IFTAP"/>
    <property type="match status" value="1"/>
</dbReference>
<evidence type="ECO:0000313" key="5">
    <source>
        <dbReference type="Proteomes" id="UP000694397"/>
    </source>
</evidence>
<name>A0A0N8K0K1_SCLFO</name>
<evidence type="ECO:0000313" key="2">
    <source>
        <dbReference type="EMBL" id="KPP72361.1"/>
    </source>
</evidence>
<dbReference type="Ensembl" id="ENSSFOT00015005159.2">
    <property type="protein sequence ID" value="ENSSFOP00015005075.1"/>
    <property type="gene ID" value="ENSSFOG00015003335.2"/>
</dbReference>
<evidence type="ECO:0000256" key="1">
    <source>
        <dbReference type="SAM" id="MobiDB-lite"/>
    </source>
</evidence>